<dbReference type="Pfam" id="PF01217">
    <property type="entry name" value="Clat_adaptor_s"/>
    <property type="match status" value="1"/>
</dbReference>
<dbReference type="CDD" id="cd14835">
    <property type="entry name" value="AP1_Mu_N"/>
    <property type="match status" value="1"/>
</dbReference>
<gene>
    <name evidence="7" type="ORF">PtA15_13A437</name>
</gene>
<dbReference type="SUPFAM" id="SSF49447">
    <property type="entry name" value="Second domain of Mu2 adaptin subunit (ap50) of ap2 adaptor"/>
    <property type="match status" value="1"/>
</dbReference>
<evidence type="ECO:0000256" key="3">
    <source>
        <dbReference type="ARBA" id="ARBA00022927"/>
    </source>
</evidence>
<keyword evidence="4" id="KW-0472">Membrane</keyword>
<keyword evidence="3 5" id="KW-0653">Protein transport</keyword>
<dbReference type="EMBL" id="CP110433">
    <property type="protein sequence ID" value="WAQ91037.1"/>
    <property type="molecule type" value="Genomic_DNA"/>
</dbReference>
<dbReference type="InterPro" id="IPR018240">
    <property type="entry name" value="Clathrin_mu_CS"/>
</dbReference>
<protein>
    <recommendedName>
        <fullName evidence="6">MHD domain-containing protein</fullName>
    </recommendedName>
</protein>
<evidence type="ECO:0000313" key="7">
    <source>
        <dbReference type="EMBL" id="WAQ91037.1"/>
    </source>
</evidence>
<dbReference type="InterPro" id="IPR011012">
    <property type="entry name" value="Longin-like_dom_sf"/>
</dbReference>
<dbReference type="PROSITE" id="PS00990">
    <property type="entry name" value="CLAT_ADAPTOR_M_1"/>
    <property type="match status" value="1"/>
</dbReference>
<keyword evidence="8" id="KW-1185">Reference proteome</keyword>
<dbReference type="PIRSF" id="PIRSF005992">
    <property type="entry name" value="Clathrin_mu"/>
    <property type="match status" value="1"/>
</dbReference>
<dbReference type="InterPro" id="IPR050431">
    <property type="entry name" value="Adaptor_comp_med_subunit"/>
</dbReference>
<dbReference type="PROSITE" id="PS00991">
    <property type="entry name" value="CLAT_ADAPTOR_M_2"/>
    <property type="match status" value="1"/>
</dbReference>
<sequence>MDEGCASFRADCSGRHLESQDSPEQTPVGVPAFPFAASSASRSLGNLPGRIQDHITPLCTVLLVGRQPQPVIDCEHSQLRPTRTAMASLVAICDLKGKSLIQRSYRDDVLPATVEKFMPNLLEMEENDVSSVTPCFTAAGINYMYIRHNNLYLIALSKRNSNAAEILTFLHKLAQVLSEYFKELEEESIRDNFVIIYELLDEMMDFGYPQTTESKILQEYITQESHKLEIQVRPPMAVTNAVSWRSEGIRYRKNEVFLDVVESVNLLVNANGNVVRSEILGAVKMKCYLSGMPELRLGLNDKVMFESTGRTSRGKAIEMEDTKFHQCVRLSRFENDRTISFIPPDGEFELMSYRINTQVKPLIWAEAMVELHSNSRVEYMVKAKAQFKRRSTANNVEIYVPVPDDADSPRFRASVGTVHYVPEKSAFVWKIKQLGGGREYLMRAQFGLPSVRSEDVIEKRPPITIKFEIPYFTVSGIQVRYLKIVEKSGYQALPWVRYITQHGDDYSLRTCIDKSTAQSFAAV</sequence>
<comment type="similarity">
    <text evidence="5">Belongs to the adaptor complexes medium subunit family.</text>
</comment>
<organism evidence="7 8">
    <name type="scientific">Puccinia triticina</name>
    <dbReference type="NCBI Taxonomy" id="208348"/>
    <lineage>
        <taxon>Eukaryota</taxon>
        <taxon>Fungi</taxon>
        <taxon>Dikarya</taxon>
        <taxon>Basidiomycota</taxon>
        <taxon>Pucciniomycotina</taxon>
        <taxon>Pucciniomycetes</taxon>
        <taxon>Pucciniales</taxon>
        <taxon>Pucciniaceae</taxon>
        <taxon>Puccinia</taxon>
    </lineage>
</organism>
<evidence type="ECO:0000259" key="6">
    <source>
        <dbReference type="PROSITE" id="PS51072"/>
    </source>
</evidence>
<dbReference type="PROSITE" id="PS51072">
    <property type="entry name" value="MHD"/>
    <property type="match status" value="1"/>
</dbReference>
<accession>A0ABY7D438</accession>
<evidence type="ECO:0000256" key="2">
    <source>
        <dbReference type="ARBA" id="ARBA00022448"/>
    </source>
</evidence>
<feature type="domain" description="MHD" evidence="6">
    <location>
        <begin position="253"/>
        <end position="509"/>
    </location>
</feature>
<dbReference type="PANTHER" id="PTHR10529">
    <property type="entry name" value="AP COMPLEX SUBUNIT MU"/>
    <property type="match status" value="1"/>
</dbReference>
<name>A0ABY7D438_9BASI</name>
<dbReference type="InterPro" id="IPR036168">
    <property type="entry name" value="AP2_Mu_C_sf"/>
</dbReference>
<evidence type="ECO:0000256" key="4">
    <source>
        <dbReference type="ARBA" id="ARBA00023136"/>
    </source>
</evidence>
<evidence type="ECO:0000256" key="1">
    <source>
        <dbReference type="ARBA" id="ARBA00004308"/>
    </source>
</evidence>
<evidence type="ECO:0000256" key="5">
    <source>
        <dbReference type="PIRNR" id="PIRNR005992"/>
    </source>
</evidence>
<keyword evidence="2 5" id="KW-0813">Transport</keyword>
<dbReference type="InterPro" id="IPR028565">
    <property type="entry name" value="MHD"/>
</dbReference>
<reference evidence="7" key="1">
    <citation type="submission" date="2022-10" db="EMBL/GenBank/DDBJ databases">
        <title>Puccinia triticina Genome sequencing and assembly.</title>
        <authorList>
            <person name="Li C."/>
        </authorList>
    </citation>
    <scope>NUCLEOTIDE SEQUENCE</scope>
    <source>
        <strain evidence="7">Pt15</strain>
    </source>
</reference>
<dbReference type="GeneID" id="77803530"/>
<dbReference type="Gene3D" id="3.30.450.60">
    <property type="match status" value="1"/>
</dbReference>
<proteinExistence type="inferred from homology"/>
<evidence type="ECO:0000313" key="8">
    <source>
        <dbReference type="Proteomes" id="UP001164743"/>
    </source>
</evidence>
<dbReference type="InterPro" id="IPR001392">
    <property type="entry name" value="Clathrin_mu"/>
</dbReference>
<dbReference type="Proteomes" id="UP001164743">
    <property type="component" value="Chromosome 13A"/>
</dbReference>
<dbReference type="Gene3D" id="2.60.40.1170">
    <property type="entry name" value="Mu homology domain, subdomain B"/>
    <property type="match status" value="2"/>
</dbReference>
<comment type="subcellular location">
    <subcellularLocation>
        <location evidence="1">Endomembrane system</location>
    </subcellularLocation>
</comment>
<dbReference type="InterPro" id="IPR022775">
    <property type="entry name" value="AP_mu_sigma_su"/>
</dbReference>
<dbReference type="Pfam" id="PF00928">
    <property type="entry name" value="Adap_comp_sub"/>
    <property type="match status" value="1"/>
</dbReference>
<dbReference type="PRINTS" id="PR00314">
    <property type="entry name" value="CLATHRINADPT"/>
</dbReference>
<dbReference type="SUPFAM" id="SSF64356">
    <property type="entry name" value="SNARE-like"/>
    <property type="match status" value="1"/>
</dbReference>
<dbReference type="RefSeq" id="XP_053026592.1">
    <property type="nucleotide sequence ID" value="XM_053162635.1"/>
</dbReference>
<dbReference type="CDD" id="cd09250">
    <property type="entry name" value="AP-1_Mu1_Cterm"/>
    <property type="match status" value="1"/>
</dbReference>